<feature type="compositionally biased region" description="Basic residues" evidence="1">
    <location>
        <begin position="14"/>
        <end position="29"/>
    </location>
</feature>
<feature type="region of interest" description="Disordered" evidence="1">
    <location>
        <begin position="1"/>
        <end position="29"/>
    </location>
</feature>
<organism evidence="2 3">
    <name type="scientific">Parnassius apollo</name>
    <name type="common">Apollo butterfly</name>
    <name type="synonym">Papilio apollo</name>
    <dbReference type="NCBI Taxonomy" id="110799"/>
    <lineage>
        <taxon>Eukaryota</taxon>
        <taxon>Metazoa</taxon>
        <taxon>Ecdysozoa</taxon>
        <taxon>Arthropoda</taxon>
        <taxon>Hexapoda</taxon>
        <taxon>Insecta</taxon>
        <taxon>Pterygota</taxon>
        <taxon>Neoptera</taxon>
        <taxon>Endopterygota</taxon>
        <taxon>Lepidoptera</taxon>
        <taxon>Glossata</taxon>
        <taxon>Ditrysia</taxon>
        <taxon>Papilionoidea</taxon>
        <taxon>Papilionidae</taxon>
        <taxon>Parnassiinae</taxon>
        <taxon>Parnassini</taxon>
        <taxon>Parnassius</taxon>
        <taxon>Parnassius</taxon>
    </lineage>
</organism>
<gene>
    <name evidence="2" type="ORF">PAPOLLO_LOCUS19192</name>
</gene>
<feature type="compositionally biased region" description="Low complexity" evidence="1">
    <location>
        <begin position="104"/>
        <end position="114"/>
    </location>
</feature>
<evidence type="ECO:0000256" key="1">
    <source>
        <dbReference type="SAM" id="MobiDB-lite"/>
    </source>
</evidence>
<feature type="region of interest" description="Disordered" evidence="1">
    <location>
        <begin position="86"/>
        <end position="142"/>
    </location>
</feature>
<dbReference type="AlphaFoldDB" id="A0A8S3XNJ1"/>
<dbReference type="Proteomes" id="UP000691718">
    <property type="component" value="Unassembled WGS sequence"/>
</dbReference>
<keyword evidence="3" id="KW-1185">Reference proteome</keyword>
<comment type="caution">
    <text evidence="2">The sequence shown here is derived from an EMBL/GenBank/DDBJ whole genome shotgun (WGS) entry which is preliminary data.</text>
</comment>
<proteinExistence type="predicted"/>
<dbReference type="EMBL" id="CAJQZP010001206">
    <property type="protein sequence ID" value="CAG5029232.1"/>
    <property type="molecule type" value="Genomic_DNA"/>
</dbReference>
<evidence type="ECO:0000313" key="3">
    <source>
        <dbReference type="Proteomes" id="UP000691718"/>
    </source>
</evidence>
<accession>A0A8S3XNJ1</accession>
<name>A0A8S3XNJ1_PARAO</name>
<protein>
    <submittedName>
        <fullName evidence="2">(apollo) hypothetical protein</fullName>
    </submittedName>
</protein>
<sequence length="142" mass="15972">METVYPAAASALARGRRRRQATPRSRHRTAPVTFAEIKEVDEEQEVVEEADISLLSERRRKPDELLELSREFAEFRRRRARRTALREPDEIIENPSPSDGLFTSNVSSSSEIPSVAAVDVPHEVPVVSKPHGQLTRSSSEPT</sequence>
<reference evidence="2" key="1">
    <citation type="submission" date="2021-04" db="EMBL/GenBank/DDBJ databases">
        <authorList>
            <person name="Tunstrom K."/>
        </authorList>
    </citation>
    <scope>NUCLEOTIDE SEQUENCE</scope>
</reference>
<evidence type="ECO:0000313" key="2">
    <source>
        <dbReference type="EMBL" id="CAG5029232.1"/>
    </source>
</evidence>